<dbReference type="Proteomes" id="UP000198670">
    <property type="component" value="Unassembled WGS sequence"/>
</dbReference>
<evidence type="ECO:0000313" key="2">
    <source>
        <dbReference type="Proteomes" id="UP000198670"/>
    </source>
</evidence>
<dbReference type="AlphaFoldDB" id="A0A1I3USM6"/>
<dbReference type="OrthoDB" id="676759at2"/>
<sequence length="79" mass="9123">MEKSEDTFEIRLAGRLMDKPVLIRPEQTTDGIPVYHCLLEGRSISQLRQEPSGEWTQIWGDFPPEIIRQLGESIMQHMG</sequence>
<organism evidence="1 2">
    <name type="scientific">Parapedobacter indicus</name>
    <dbReference type="NCBI Taxonomy" id="1477437"/>
    <lineage>
        <taxon>Bacteria</taxon>
        <taxon>Pseudomonadati</taxon>
        <taxon>Bacteroidota</taxon>
        <taxon>Sphingobacteriia</taxon>
        <taxon>Sphingobacteriales</taxon>
        <taxon>Sphingobacteriaceae</taxon>
        <taxon>Parapedobacter</taxon>
    </lineage>
</organism>
<protein>
    <submittedName>
        <fullName evidence="1">Uncharacterized protein</fullName>
    </submittedName>
</protein>
<dbReference type="RefSeq" id="WP_090631921.1">
    <property type="nucleotide sequence ID" value="NZ_FOQO01000015.1"/>
</dbReference>
<keyword evidence="2" id="KW-1185">Reference proteome</keyword>
<proteinExistence type="predicted"/>
<gene>
    <name evidence="1" type="ORF">SAMN05444682_11538</name>
</gene>
<dbReference type="EMBL" id="FOQO01000015">
    <property type="protein sequence ID" value="SFJ85793.1"/>
    <property type="molecule type" value="Genomic_DNA"/>
</dbReference>
<reference evidence="1 2" key="1">
    <citation type="submission" date="2016-10" db="EMBL/GenBank/DDBJ databases">
        <authorList>
            <person name="de Groot N.N."/>
        </authorList>
    </citation>
    <scope>NUCLEOTIDE SEQUENCE [LARGE SCALE GENOMIC DNA]</scope>
    <source>
        <strain evidence="1 2">RK1</strain>
    </source>
</reference>
<accession>A0A1I3USM6</accession>
<dbReference type="STRING" id="1477437.SAMN05444682_11538"/>
<name>A0A1I3USM6_9SPHI</name>
<evidence type="ECO:0000313" key="1">
    <source>
        <dbReference type="EMBL" id="SFJ85793.1"/>
    </source>
</evidence>